<dbReference type="Proteomes" id="UP000243065">
    <property type="component" value="Unassembled WGS sequence"/>
</dbReference>
<dbReference type="Pfam" id="PF07291">
    <property type="entry name" value="MauE"/>
    <property type="match status" value="1"/>
</dbReference>
<feature type="transmembrane region" description="Helical" evidence="5">
    <location>
        <begin position="73"/>
        <end position="93"/>
    </location>
</feature>
<feature type="transmembrane region" description="Helical" evidence="5">
    <location>
        <begin position="113"/>
        <end position="132"/>
    </location>
</feature>
<reference evidence="7 8" key="1">
    <citation type="submission" date="2015-11" db="EMBL/GenBank/DDBJ databases">
        <authorList>
            <person name="Varghese N."/>
        </authorList>
    </citation>
    <scope>NUCLEOTIDE SEQUENCE [LARGE SCALE GENOMIC DNA]</scope>
    <source>
        <strain evidence="7 8">JGI-24</strain>
    </source>
</reference>
<dbReference type="InterPro" id="IPR009908">
    <property type="entry name" value="Methylamine_util_MauE"/>
</dbReference>
<dbReference type="AlphaFoldDB" id="A0A656DA13"/>
<feature type="domain" description="Methylamine utilisation protein MauE" evidence="6">
    <location>
        <begin position="5"/>
        <end position="131"/>
    </location>
</feature>
<dbReference type="EMBL" id="CZVU01000108">
    <property type="protein sequence ID" value="CUT05042.1"/>
    <property type="molecule type" value="Genomic_DNA"/>
</dbReference>
<dbReference type="Gene3D" id="3.40.30.10">
    <property type="entry name" value="Glutaredoxin"/>
    <property type="match status" value="1"/>
</dbReference>
<keyword evidence="2 5" id="KW-0812">Transmembrane</keyword>
<evidence type="ECO:0000259" key="6">
    <source>
        <dbReference type="Pfam" id="PF07291"/>
    </source>
</evidence>
<comment type="subcellular location">
    <subcellularLocation>
        <location evidence="1">Membrane</location>
        <topology evidence="1">Multi-pass membrane protein</topology>
    </subcellularLocation>
</comment>
<accession>A0A656DA13</accession>
<feature type="transmembrane region" description="Helical" evidence="5">
    <location>
        <begin position="7"/>
        <end position="26"/>
    </location>
</feature>
<feature type="transmembrane region" description="Helical" evidence="5">
    <location>
        <begin position="189"/>
        <end position="208"/>
    </location>
</feature>
<feature type="transmembrane region" description="Helical" evidence="5">
    <location>
        <begin position="46"/>
        <end position="66"/>
    </location>
</feature>
<dbReference type="InterPro" id="IPR036249">
    <property type="entry name" value="Thioredoxin-like_sf"/>
</dbReference>
<keyword evidence="3 5" id="KW-1133">Transmembrane helix</keyword>
<dbReference type="UniPathway" id="UPA00895"/>
<dbReference type="SUPFAM" id="SSF52833">
    <property type="entry name" value="Thioredoxin-like"/>
    <property type="match status" value="1"/>
</dbReference>
<protein>
    <submittedName>
        <fullName evidence="7">Uncharacterized membrane protein YphA, DoxX/SURF4 family</fullName>
    </submittedName>
</protein>
<evidence type="ECO:0000313" key="8">
    <source>
        <dbReference type="Proteomes" id="UP000243065"/>
    </source>
</evidence>
<keyword evidence="4 5" id="KW-0472">Membrane</keyword>
<evidence type="ECO:0000256" key="3">
    <source>
        <dbReference type="ARBA" id="ARBA00022989"/>
    </source>
</evidence>
<keyword evidence="8" id="KW-1185">Reference proteome</keyword>
<gene>
    <name evidence="7" type="ORF">JGI24_01613</name>
</gene>
<organism evidence="7 8">
    <name type="scientific">Kryptobacter tengchongensis</name>
    <dbReference type="NCBI Taxonomy" id="1643429"/>
    <lineage>
        <taxon>Bacteria</taxon>
        <taxon>Pseudomonadati</taxon>
        <taxon>Candidatus Kryptoniota</taxon>
        <taxon>Candidatus Kryptobacter</taxon>
    </lineage>
</organism>
<feature type="transmembrane region" description="Helical" evidence="5">
    <location>
        <begin position="144"/>
        <end position="161"/>
    </location>
</feature>
<evidence type="ECO:0000256" key="2">
    <source>
        <dbReference type="ARBA" id="ARBA00022692"/>
    </source>
</evidence>
<evidence type="ECO:0000256" key="4">
    <source>
        <dbReference type="ARBA" id="ARBA00023136"/>
    </source>
</evidence>
<proteinExistence type="predicted"/>
<evidence type="ECO:0000256" key="5">
    <source>
        <dbReference type="SAM" id="Phobius"/>
    </source>
</evidence>
<dbReference type="GO" id="GO:0030416">
    <property type="term" value="P:methylamine metabolic process"/>
    <property type="evidence" value="ECO:0007669"/>
    <property type="project" value="InterPro"/>
</dbReference>
<name>A0A656DA13_KRYT1</name>
<evidence type="ECO:0000313" key="7">
    <source>
        <dbReference type="EMBL" id="CUT05042.1"/>
    </source>
</evidence>
<dbReference type="GO" id="GO:0016020">
    <property type="term" value="C:membrane"/>
    <property type="evidence" value="ECO:0007669"/>
    <property type="project" value="UniProtKB-SubCell"/>
</dbReference>
<sequence>MIIKLSLVLRIVIGFIFVVSGFGKLIDVSKFADIVESYGFLPSFLVFPFSISLSLLEILCGVMLLLRIWIKFVSVFLLLLLFLFFFALIYGFYYLDFDDCGCFGGILSIGNRLVNLLKSVILIVLVSLYILIEGLYDFRTFFKFSVFILLFSILSILAFGFNDSHVDYGDVDYGDINLSFLGDKIDSSYYLLVIFSPFDCHSCLNLMVPVWNMIDSLYSGVKVLGIAYSRDERSVNYVLDRYHFKFEVRKFNDIPIDFMMTPVEILVDKFGKVYYKVEGIAPTKSHVKNLIRAINKITKQKMEVKI</sequence>
<evidence type="ECO:0000256" key="1">
    <source>
        <dbReference type="ARBA" id="ARBA00004141"/>
    </source>
</evidence>